<dbReference type="GO" id="GO:0005886">
    <property type="term" value="C:plasma membrane"/>
    <property type="evidence" value="ECO:0007669"/>
    <property type="project" value="InterPro"/>
</dbReference>
<dbReference type="PANTHER" id="PTHR10264">
    <property type="entry name" value="BAND 7 PROTEIN-RELATED"/>
    <property type="match status" value="1"/>
</dbReference>
<dbReference type="SUPFAM" id="SSF117892">
    <property type="entry name" value="Band 7/SPFH domain"/>
    <property type="match status" value="1"/>
</dbReference>
<dbReference type="PRINTS" id="PR00721">
    <property type="entry name" value="STOMATIN"/>
</dbReference>
<sequence length="249" mass="27828">MEIILSVMVIAILVLASIRITRQYGRAVVFRFGRLAGMKGPGLFFIIPAVDQIVRVDLRVRQLDVPKQTIITQDNISVDVDAIIYYHVTDPTRAIVEVEDYQGATALIAQTMLRDVLGQGDLDTILADREALNQKIQVALEAVTAPWGIQVDIVTIRDIALPENMLRAIARQAEAERERRARIILADGEYQASQRMSEAARLYEQIPAALKLREFQNLSEIAKERNLIVVTNGIDHPGLSMAYAKALNR</sequence>
<reference evidence="4 5" key="1">
    <citation type="submission" date="2019-11" db="EMBL/GenBank/DDBJ databases">
        <title>Comparative genomics of hydrocarbon-degrading Desulfosarcina strains.</title>
        <authorList>
            <person name="Watanabe M."/>
            <person name="Kojima H."/>
            <person name="Fukui M."/>
        </authorList>
    </citation>
    <scope>NUCLEOTIDE SEQUENCE [LARGE SCALE GENOMIC DNA]</scope>
    <source>
        <strain evidence="4 5">28bB2T</strain>
    </source>
</reference>
<organism evidence="4 5">
    <name type="scientific">Desulfosarcina ovata subsp. sediminis</name>
    <dbReference type="NCBI Taxonomy" id="885957"/>
    <lineage>
        <taxon>Bacteria</taxon>
        <taxon>Pseudomonadati</taxon>
        <taxon>Thermodesulfobacteriota</taxon>
        <taxon>Desulfobacteria</taxon>
        <taxon>Desulfobacterales</taxon>
        <taxon>Desulfosarcinaceae</taxon>
        <taxon>Desulfosarcina</taxon>
    </lineage>
</organism>
<evidence type="ECO:0000259" key="3">
    <source>
        <dbReference type="SMART" id="SM00244"/>
    </source>
</evidence>
<dbReference type="Gene3D" id="3.30.479.30">
    <property type="entry name" value="Band 7 domain"/>
    <property type="match status" value="1"/>
</dbReference>
<dbReference type="InterPro" id="IPR043202">
    <property type="entry name" value="Band-7_stomatin-like"/>
</dbReference>
<comment type="similarity">
    <text evidence="2">Belongs to the band 7/mec-2 family.</text>
</comment>
<dbReference type="KEGG" id="dov:DSCO28_70510"/>
<gene>
    <name evidence="4" type="ORF">DSCO28_70510</name>
</gene>
<dbReference type="AlphaFoldDB" id="A0A5K8A1M3"/>
<dbReference type="GO" id="GO:0098552">
    <property type="term" value="C:side of membrane"/>
    <property type="evidence" value="ECO:0007669"/>
    <property type="project" value="UniProtKB-ARBA"/>
</dbReference>
<feature type="domain" description="Band 7" evidence="3">
    <location>
        <begin position="16"/>
        <end position="173"/>
    </location>
</feature>
<dbReference type="EMBL" id="AP021876">
    <property type="protein sequence ID" value="BBO86485.1"/>
    <property type="molecule type" value="Genomic_DNA"/>
</dbReference>
<evidence type="ECO:0000256" key="1">
    <source>
        <dbReference type="ARBA" id="ARBA00004167"/>
    </source>
</evidence>
<dbReference type="InterPro" id="IPR001107">
    <property type="entry name" value="Band_7"/>
</dbReference>
<dbReference type="PANTHER" id="PTHR10264:SF19">
    <property type="entry name" value="AT06885P-RELATED"/>
    <property type="match status" value="1"/>
</dbReference>
<dbReference type="RefSeq" id="WP_155325761.1">
    <property type="nucleotide sequence ID" value="NZ_AP021876.1"/>
</dbReference>
<dbReference type="FunFam" id="3.30.479.30:FF:000004">
    <property type="entry name" value="Putative membrane protease family, stomatin"/>
    <property type="match status" value="1"/>
</dbReference>
<dbReference type="SMART" id="SM00244">
    <property type="entry name" value="PHB"/>
    <property type="match status" value="1"/>
</dbReference>
<proteinExistence type="inferred from homology"/>
<dbReference type="Proteomes" id="UP000425960">
    <property type="component" value="Chromosome"/>
</dbReference>
<protein>
    <recommendedName>
        <fullName evidence="3">Band 7 domain-containing protein</fullName>
    </recommendedName>
</protein>
<accession>A0A5K8A1M3</accession>
<dbReference type="InterPro" id="IPR001972">
    <property type="entry name" value="Stomatin_HflK_fam"/>
</dbReference>
<evidence type="ECO:0000256" key="2">
    <source>
        <dbReference type="ARBA" id="ARBA00008164"/>
    </source>
</evidence>
<comment type="subcellular location">
    <subcellularLocation>
        <location evidence="1">Membrane</location>
        <topology evidence="1">Single-pass membrane protein</topology>
    </subcellularLocation>
</comment>
<evidence type="ECO:0000313" key="4">
    <source>
        <dbReference type="EMBL" id="BBO86485.1"/>
    </source>
</evidence>
<dbReference type="InterPro" id="IPR036013">
    <property type="entry name" value="Band_7/SPFH_dom_sf"/>
</dbReference>
<evidence type="ECO:0000313" key="5">
    <source>
        <dbReference type="Proteomes" id="UP000425960"/>
    </source>
</evidence>
<name>A0A5K8A1M3_9BACT</name>
<dbReference type="Pfam" id="PF01145">
    <property type="entry name" value="Band_7"/>
    <property type="match status" value="1"/>
</dbReference>
<dbReference type="Gene3D" id="6.10.250.2090">
    <property type="match status" value="1"/>
</dbReference>